<evidence type="ECO:0000259" key="18">
    <source>
        <dbReference type="PROSITE" id="PS51104"/>
    </source>
</evidence>
<evidence type="ECO:0000256" key="1">
    <source>
        <dbReference type="ARBA" id="ARBA00001655"/>
    </source>
</evidence>
<sequence length="471" mass="49731">MKEKRSSGKEKVQRFGRFLSGMVMPNIAAFIAWGLITALFIETGWAPNESFAKLVEPLMKYLLPILIGYQGGKLVHGERGAVVGAIATAGIVVGSSIPMFLGAMIMGPLGGYLIKKFDKLIDGKVKAGFEMLVNNFSAGILGGFLALLAFKFIEPVVAAVSTGLGAAAQAITEKGLLPLIAIVVEPAKILFLNNAINHGVFSPLGVQQVQEAGKSIFFLLEPNPGPGFGILLAYMLYSKGTSKQSAPGAIIIHFLGGIHEIYFPYVLMKPVLLLAVIAGGIAGDLTFVLTKAGLVASPSPGSIISLMAMTPKGGHLGVLLGVIIATAVSFLIASIIIKRSAGEEDNIEEAQAKMRAMKAESKGQKVSEATSAVSNGKRENINLIVFACDAGMGSSAMGESILRKALKDANITNIEVKHSSVDSIPAGADIVFTQENLSERAKKSAPDAEIITVKNFLDRSRYDAFINELKK</sequence>
<dbReference type="PROSITE" id="PS51099">
    <property type="entry name" value="PTS_EIIB_TYPE_2"/>
    <property type="match status" value="1"/>
</dbReference>
<dbReference type="InterPro" id="IPR036095">
    <property type="entry name" value="PTS_EIIB-like_sf"/>
</dbReference>
<evidence type="ECO:0000256" key="8">
    <source>
        <dbReference type="ARBA" id="ARBA00022553"/>
    </source>
</evidence>
<dbReference type="InterPro" id="IPR050893">
    <property type="entry name" value="Sugar_PTS"/>
</dbReference>
<dbReference type="SUPFAM" id="SSF52794">
    <property type="entry name" value="PTS system IIB component-like"/>
    <property type="match status" value="1"/>
</dbReference>
<accession>A0A2T0AMK6</accession>
<protein>
    <recommendedName>
        <fullName evidence="5">PTS system mannitol-specific EIICB component</fullName>
        <ecNumber evidence="4">2.7.1.197</ecNumber>
    </recommendedName>
    <alternativeName>
        <fullName evidence="15">EIICB-Mtl</fullName>
    </alternativeName>
</protein>
<evidence type="ECO:0000256" key="3">
    <source>
        <dbReference type="ARBA" id="ARBA00004651"/>
    </source>
</evidence>
<keyword evidence="11" id="KW-0598">Phosphotransferase system</keyword>
<dbReference type="Pfam" id="PF02378">
    <property type="entry name" value="PTS_EIIC"/>
    <property type="match status" value="1"/>
</dbReference>
<evidence type="ECO:0000256" key="12">
    <source>
        <dbReference type="ARBA" id="ARBA00022692"/>
    </source>
</evidence>
<dbReference type="InterPro" id="IPR013011">
    <property type="entry name" value="PTS_EIIB_2"/>
</dbReference>
<proteinExistence type="predicted"/>
<dbReference type="InterPro" id="IPR003352">
    <property type="entry name" value="PTS_EIIC"/>
</dbReference>
<dbReference type="AlphaFoldDB" id="A0A2T0AMK6"/>
<comment type="function">
    <text evidence="2">The phosphoenolpyruvate-dependent sugar phosphotransferase system (sugar PTS), a major carbohydrate active transport system, catalyzes the phosphorylation of incoming sugar substrates concomitantly with their translocation across the cell membrane. The enzyme II CmtAB PTS system is involved in D-mannitol transport.</text>
</comment>
<dbReference type="EMBL" id="PVXN01000058">
    <property type="protein sequence ID" value="PRR70113.1"/>
    <property type="molecule type" value="Genomic_DNA"/>
</dbReference>
<dbReference type="InterPro" id="IPR004718">
    <property type="entry name" value="PTS_IIC_mtl"/>
</dbReference>
<feature type="transmembrane region" description="Helical" evidence="16">
    <location>
        <begin position="21"/>
        <end position="41"/>
    </location>
</feature>
<dbReference type="RefSeq" id="WP_106024671.1">
    <property type="nucleotide sequence ID" value="NZ_PVXN01000058.1"/>
</dbReference>
<feature type="transmembrane region" description="Helical" evidence="16">
    <location>
        <begin position="316"/>
        <end position="337"/>
    </location>
</feature>
<dbReference type="PANTHER" id="PTHR30181">
    <property type="entry name" value="MANNITOL PERMEASE IIC COMPONENT"/>
    <property type="match status" value="1"/>
</dbReference>
<dbReference type="InterPro" id="IPR013014">
    <property type="entry name" value="PTS_EIIC_2"/>
</dbReference>
<dbReference type="InterPro" id="IPR003501">
    <property type="entry name" value="PTS_EIIB_2/3"/>
</dbReference>
<dbReference type="GO" id="GO:0009401">
    <property type="term" value="P:phosphoenolpyruvate-dependent sugar phosphotransferase system"/>
    <property type="evidence" value="ECO:0007669"/>
    <property type="project" value="UniProtKB-KW"/>
</dbReference>
<evidence type="ECO:0000256" key="6">
    <source>
        <dbReference type="ARBA" id="ARBA00022448"/>
    </source>
</evidence>
<evidence type="ECO:0000256" key="15">
    <source>
        <dbReference type="ARBA" id="ARBA00033349"/>
    </source>
</evidence>
<dbReference type="NCBIfam" id="NF011663">
    <property type="entry name" value="PRK15083.1"/>
    <property type="match status" value="1"/>
</dbReference>
<dbReference type="Proteomes" id="UP000239614">
    <property type="component" value="Unassembled WGS sequence"/>
</dbReference>
<feature type="transmembrane region" description="Helical" evidence="16">
    <location>
        <begin position="249"/>
        <end position="267"/>
    </location>
</feature>
<evidence type="ECO:0000256" key="14">
    <source>
        <dbReference type="ARBA" id="ARBA00023136"/>
    </source>
</evidence>
<evidence type="ECO:0000256" key="5">
    <source>
        <dbReference type="ARBA" id="ARBA00021825"/>
    </source>
</evidence>
<evidence type="ECO:0000256" key="4">
    <source>
        <dbReference type="ARBA" id="ARBA00011909"/>
    </source>
</evidence>
<dbReference type="GO" id="GO:0090563">
    <property type="term" value="F:protein-phosphocysteine-sugar phosphotransferase activity"/>
    <property type="evidence" value="ECO:0007669"/>
    <property type="project" value="TreeGrafter"/>
</dbReference>
<keyword evidence="10" id="KW-0808">Transferase</keyword>
<dbReference type="NCBIfam" id="TIGR00851">
    <property type="entry name" value="mtlA"/>
    <property type="match status" value="1"/>
</dbReference>
<evidence type="ECO:0000259" key="17">
    <source>
        <dbReference type="PROSITE" id="PS51099"/>
    </source>
</evidence>
<reference evidence="19 20" key="1">
    <citation type="submission" date="2018-03" db="EMBL/GenBank/DDBJ databases">
        <title>Genome sequence of Clostridium thermopalmarium DSM 5974.</title>
        <authorList>
            <person name="Poehlein A."/>
            <person name="Daniel R."/>
        </authorList>
    </citation>
    <scope>NUCLEOTIDE SEQUENCE [LARGE SCALE GENOMIC DNA]</scope>
    <source>
        <strain evidence="19 20">DSM 5974</strain>
    </source>
</reference>
<gene>
    <name evidence="19" type="primary">mtlA</name>
    <name evidence="19" type="ORF">CPAL_23340</name>
</gene>
<dbReference type="InterPro" id="IPR029503">
    <property type="entry name" value="PTS_EIIB_mannitol"/>
</dbReference>
<name>A0A2T0AMK6_9CLOT</name>
<comment type="catalytic activity">
    <reaction evidence="1">
        <text>D-mannitol(out) + N(pros)-phospho-L-histidyl-[protein] = D-mannitol 1-phosphate(in) + L-histidyl-[protein]</text>
        <dbReference type="Rhea" id="RHEA:33363"/>
        <dbReference type="Rhea" id="RHEA-COMP:9745"/>
        <dbReference type="Rhea" id="RHEA-COMP:9746"/>
        <dbReference type="ChEBI" id="CHEBI:16899"/>
        <dbReference type="ChEBI" id="CHEBI:29979"/>
        <dbReference type="ChEBI" id="CHEBI:61381"/>
        <dbReference type="ChEBI" id="CHEBI:64837"/>
        <dbReference type="EC" id="2.7.1.197"/>
    </reaction>
</comment>
<evidence type="ECO:0000313" key="20">
    <source>
        <dbReference type="Proteomes" id="UP000239614"/>
    </source>
</evidence>
<feature type="domain" description="PTS EIIB type-2" evidence="17">
    <location>
        <begin position="382"/>
        <end position="471"/>
    </location>
</feature>
<evidence type="ECO:0000256" key="7">
    <source>
        <dbReference type="ARBA" id="ARBA00022475"/>
    </source>
</evidence>
<keyword evidence="7" id="KW-1003">Cell membrane</keyword>
<organism evidence="19 20">
    <name type="scientific">Clostridium thermopalmarium DSM 5974</name>
    <dbReference type="NCBI Taxonomy" id="1121340"/>
    <lineage>
        <taxon>Bacteria</taxon>
        <taxon>Bacillati</taxon>
        <taxon>Bacillota</taxon>
        <taxon>Clostridia</taxon>
        <taxon>Eubacteriales</taxon>
        <taxon>Clostridiaceae</taxon>
        <taxon>Clostridium</taxon>
    </lineage>
</organism>
<feature type="transmembrane region" description="Helical" evidence="16">
    <location>
        <begin position="135"/>
        <end position="153"/>
    </location>
</feature>
<evidence type="ECO:0000256" key="13">
    <source>
        <dbReference type="ARBA" id="ARBA00022989"/>
    </source>
</evidence>
<dbReference type="GO" id="GO:0005886">
    <property type="term" value="C:plasma membrane"/>
    <property type="evidence" value="ECO:0007669"/>
    <property type="project" value="UniProtKB-SubCell"/>
</dbReference>
<feature type="transmembrane region" description="Helical" evidence="16">
    <location>
        <begin position="273"/>
        <end position="295"/>
    </location>
</feature>
<feature type="transmembrane region" description="Helical" evidence="16">
    <location>
        <begin position="81"/>
        <end position="114"/>
    </location>
</feature>
<keyword evidence="13 16" id="KW-1133">Transmembrane helix</keyword>
<dbReference type="Pfam" id="PF02302">
    <property type="entry name" value="PTS_IIB"/>
    <property type="match status" value="1"/>
</dbReference>
<keyword evidence="6" id="KW-0813">Transport</keyword>
<evidence type="ECO:0000256" key="16">
    <source>
        <dbReference type="SAM" id="Phobius"/>
    </source>
</evidence>
<evidence type="ECO:0000256" key="2">
    <source>
        <dbReference type="ARBA" id="ARBA00002434"/>
    </source>
</evidence>
<evidence type="ECO:0000256" key="9">
    <source>
        <dbReference type="ARBA" id="ARBA00022597"/>
    </source>
</evidence>
<keyword evidence="14 16" id="KW-0472">Membrane</keyword>
<keyword evidence="8" id="KW-0597">Phosphoprotein</keyword>
<dbReference type="Gene3D" id="3.40.50.2300">
    <property type="match status" value="1"/>
</dbReference>
<dbReference type="CDD" id="cd05567">
    <property type="entry name" value="PTS_IIB_mannitol"/>
    <property type="match status" value="1"/>
</dbReference>
<dbReference type="EC" id="2.7.1.197" evidence="4"/>
<feature type="domain" description="PTS EIIC type-2" evidence="18">
    <location>
        <begin position="15"/>
        <end position="346"/>
    </location>
</feature>
<evidence type="ECO:0000256" key="11">
    <source>
        <dbReference type="ARBA" id="ARBA00022683"/>
    </source>
</evidence>
<comment type="subcellular location">
    <subcellularLocation>
        <location evidence="3">Cell membrane</location>
        <topology evidence="3">Multi-pass membrane protein</topology>
    </subcellularLocation>
</comment>
<keyword evidence="12 16" id="KW-0812">Transmembrane</keyword>
<keyword evidence="9" id="KW-0762">Sugar transport</keyword>
<dbReference type="GO" id="GO:0022872">
    <property type="term" value="F:protein-N(PI)-phosphohistidine-mannitol phosphotransferase system transmembrane transporter activity"/>
    <property type="evidence" value="ECO:0007669"/>
    <property type="project" value="InterPro"/>
</dbReference>
<dbReference type="OrthoDB" id="9814222at2"/>
<evidence type="ECO:0000256" key="10">
    <source>
        <dbReference type="ARBA" id="ARBA00022679"/>
    </source>
</evidence>
<dbReference type="PANTHER" id="PTHR30181:SF2">
    <property type="entry name" value="PTS SYSTEM MANNITOL-SPECIFIC EIICBA COMPONENT"/>
    <property type="match status" value="1"/>
</dbReference>
<keyword evidence="20" id="KW-1185">Reference proteome</keyword>
<comment type="caution">
    <text evidence="19">The sequence shown here is derived from an EMBL/GenBank/DDBJ whole genome shotgun (WGS) entry which is preliminary data.</text>
</comment>
<dbReference type="PROSITE" id="PS51104">
    <property type="entry name" value="PTS_EIIC_TYPE_2"/>
    <property type="match status" value="1"/>
</dbReference>
<evidence type="ECO:0000313" key="19">
    <source>
        <dbReference type="EMBL" id="PRR70113.1"/>
    </source>
</evidence>